<comment type="subcellular location">
    <subcellularLocation>
        <location evidence="1">Membrane</location>
        <topology evidence="1">Multi-pass membrane protein</topology>
    </subcellularLocation>
</comment>
<feature type="transmembrane region" description="Helical" evidence="6">
    <location>
        <begin position="174"/>
        <end position="192"/>
    </location>
</feature>
<keyword evidence="2 6" id="KW-0812">Transmembrane</keyword>
<keyword evidence="4 6" id="KW-1133">Transmembrane helix</keyword>
<dbReference type="EMBL" id="BAABFO010000016">
    <property type="protein sequence ID" value="GAA4337042.1"/>
    <property type="molecule type" value="Genomic_DNA"/>
</dbReference>
<dbReference type="InterPro" id="IPR023494">
    <property type="entry name" value="Cyt_c_bgen_Ccs1/CcsB/ResB"/>
</dbReference>
<name>A0ABP8HBI1_9BURK</name>
<evidence type="ECO:0000256" key="2">
    <source>
        <dbReference type="ARBA" id="ARBA00022692"/>
    </source>
</evidence>
<feature type="transmembrane region" description="Helical" evidence="6">
    <location>
        <begin position="29"/>
        <end position="48"/>
    </location>
</feature>
<evidence type="ECO:0000259" key="7">
    <source>
        <dbReference type="Pfam" id="PF05140"/>
    </source>
</evidence>
<reference evidence="9" key="1">
    <citation type="journal article" date="2019" name="Int. J. Syst. Evol. Microbiol.">
        <title>The Global Catalogue of Microorganisms (GCM) 10K type strain sequencing project: providing services to taxonomists for standard genome sequencing and annotation.</title>
        <authorList>
            <consortium name="The Broad Institute Genomics Platform"/>
            <consortium name="The Broad Institute Genome Sequencing Center for Infectious Disease"/>
            <person name="Wu L."/>
            <person name="Ma J."/>
        </authorList>
    </citation>
    <scope>NUCLEOTIDE SEQUENCE [LARGE SCALE GENOMIC DNA]</scope>
    <source>
        <strain evidence="9">JCM 17666</strain>
    </source>
</reference>
<dbReference type="Proteomes" id="UP001501671">
    <property type="component" value="Unassembled WGS sequence"/>
</dbReference>
<evidence type="ECO:0000313" key="9">
    <source>
        <dbReference type="Proteomes" id="UP001501671"/>
    </source>
</evidence>
<keyword evidence="9" id="KW-1185">Reference proteome</keyword>
<feature type="domain" description="ResB-like" evidence="7">
    <location>
        <begin position="27"/>
        <end position="693"/>
    </location>
</feature>
<evidence type="ECO:0000256" key="3">
    <source>
        <dbReference type="ARBA" id="ARBA00022748"/>
    </source>
</evidence>
<dbReference type="RefSeq" id="WP_425570275.1">
    <property type="nucleotide sequence ID" value="NZ_BAABFO010000016.1"/>
</dbReference>
<evidence type="ECO:0000256" key="1">
    <source>
        <dbReference type="ARBA" id="ARBA00004141"/>
    </source>
</evidence>
<sequence length="710" mass="77532">MTAIIPDRRPLTVQRLGNDFVELLCSMRFAVSLLSFICLASVVGTVLVQNQPSNNYINQFGPFWYELFDKFSLYHVYNAWWFLLIMGFLVVSTTLCLLRTSPKMLRDMRSFRQNVRESSLRSFHHRGEFNSAQPAPQAAAALGGLLRARGYAVRERSDGEATLLSAKTGTGNRLGYIFAHSAIVIICIGGLLDSELPVRLQIWFGGKHPLFDNMAIADVPPSGRLGLANPSFRANVLVPEGGQTRNAIVMVDDGAMVQPLPFTLRLKKFIVEYYSTGMPRLFASEVEVTDPDTGKVFPATIKVNEPLRYKGVTVYQSSFDDGGSSLQLVGHTLRGSQDYAFPVHGTVGGTAALQADGAPPELKDLTVEFSGFRPINVENFAAGSPGAAQPQNFREHVASVAGSAARPGHDKDFRNVGPSVQYKLRDASGQAYEFHNYMLPVAIDGNEVFLAGARANPDDEFRYMRIPADADHSVKEFLALRAALQDPAVRAEAARRFAQANRAATGSGAASDELVSQLEASARRALDTFASGGLQAIARFLENSVAADEQQRAADVVIKLLGGAMDDVRAVERERTGRPPLPRTGPEARQAANWLQLSIAALSDLTVYPAPVLLSLTDFKQVQASVFQVSRTPGKNAVYLGCLLLIAGVFSMFYIRERRVWIWVRPANGQPGAHAMMAMTSQRRTLDFNREFERLRADVAALLGAAKGGT</sequence>
<evidence type="ECO:0000313" key="8">
    <source>
        <dbReference type="EMBL" id="GAA4337042.1"/>
    </source>
</evidence>
<gene>
    <name evidence="8" type="ORF">GCM10023144_32180</name>
</gene>
<keyword evidence="5 6" id="KW-0472">Membrane</keyword>
<organism evidence="8 9">
    <name type="scientific">Pigmentiphaga soli</name>
    <dbReference type="NCBI Taxonomy" id="1007095"/>
    <lineage>
        <taxon>Bacteria</taxon>
        <taxon>Pseudomonadati</taxon>
        <taxon>Pseudomonadota</taxon>
        <taxon>Betaproteobacteria</taxon>
        <taxon>Burkholderiales</taxon>
        <taxon>Alcaligenaceae</taxon>
        <taxon>Pigmentiphaga</taxon>
    </lineage>
</organism>
<proteinExistence type="predicted"/>
<dbReference type="InterPro" id="IPR007816">
    <property type="entry name" value="ResB-like_domain"/>
</dbReference>
<keyword evidence="3" id="KW-0201">Cytochrome c-type biogenesis</keyword>
<accession>A0ABP8HBI1</accession>
<feature type="transmembrane region" description="Helical" evidence="6">
    <location>
        <begin position="79"/>
        <end position="98"/>
    </location>
</feature>
<comment type="caution">
    <text evidence="8">The sequence shown here is derived from an EMBL/GenBank/DDBJ whole genome shotgun (WGS) entry which is preliminary data.</text>
</comment>
<evidence type="ECO:0000256" key="5">
    <source>
        <dbReference type="ARBA" id="ARBA00023136"/>
    </source>
</evidence>
<dbReference type="PANTHER" id="PTHR31566:SF0">
    <property type="entry name" value="CYTOCHROME C BIOGENESIS PROTEIN CCS1, CHLOROPLASTIC"/>
    <property type="match status" value="1"/>
</dbReference>
<evidence type="ECO:0000256" key="6">
    <source>
        <dbReference type="SAM" id="Phobius"/>
    </source>
</evidence>
<evidence type="ECO:0000256" key="4">
    <source>
        <dbReference type="ARBA" id="ARBA00022989"/>
    </source>
</evidence>
<dbReference type="Pfam" id="PF05140">
    <property type="entry name" value="ResB"/>
    <property type="match status" value="1"/>
</dbReference>
<protein>
    <submittedName>
        <fullName evidence="8">Cytochrome c biogenesis protein ResB</fullName>
    </submittedName>
</protein>
<dbReference type="PANTHER" id="PTHR31566">
    <property type="entry name" value="CYTOCHROME C BIOGENESIS PROTEIN CCS1, CHLOROPLASTIC"/>
    <property type="match status" value="1"/>
</dbReference>
<feature type="transmembrane region" description="Helical" evidence="6">
    <location>
        <begin position="637"/>
        <end position="655"/>
    </location>
</feature>